<name>A0ACC1JL38_9FUNG</name>
<evidence type="ECO:0000313" key="2">
    <source>
        <dbReference type="Proteomes" id="UP001140234"/>
    </source>
</evidence>
<evidence type="ECO:0000313" key="1">
    <source>
        <dbReference type="EMBL" id="KAJ2761476.1"/>
    </source>
</evidence>
<dbReference type="EMBL" id="JANBUJ010003217">
    <property type="protein sequence ID" value="KAJ2761476.1"/>
    <property type="molecule type" value="Genomic_DNA"/>
</dbReference>
<reference evidence="1" key="1">
    <citation type="submission" date="2022-07" db="EMBL/GenBank/DDBJ databases">
        <title>Phylogenomic reconstructions and comparative analyses of Kickxellomycotina fungi.</title>
        <authorList>
            <person name="Reynolds N.K."/>
            <person name="Stajich J.E."/>
            <person name="Barry K."/>
            <person name="Grigoriev I.V."/>
            <person name="Crous P."/>
            <person name="Smith M.E."/>
        </authorList>
    </citation>
    <scope>NUCLEOTIDE SEQUENCE</scope>
    <source>
        <strain evidence="1">CBS 109366</strain>
    </source>
</reference>
<proteinExistence type="predicted"/>
<keyword evidence="2" id="KW-1185">Reference proteome</keyword>
<accession>A0ACC1JL38</accession>
<gene>
    <name evidence="1" type="ORF">IWQ57_006039</name>
</gene>
<sequence length="192" mass="19142">MKIAFASTLLLAAAALAQGDEPSVPDQEASPAAAPAQMATPVAAPAVEVAGPGATEQLLGRLASFFDLSHVSNNLASMPVLIAKVYDPVTGKFNMLASGVSTSGGAYYVPVCPVDAIASAGMAPAAAQGAACSHGIQLTPLPTNVASATYRLMRTLFRAILSTNRPSFMATEGAPPAPQPAAQAAQPAPGSA</sequence>
<dbReference type="Proteomes" id="UP001140234">
    <property type="component" value="Unassembled WGS sequence"/>
</dbReference>
<comment type="caution">
    <text evidence="1">The sequence shown here is derived from an EMBL/GenBank/DDBJ whole genome shotgun (WGS) entry which is preliminary data.</text>
</comment>
<organism evidence="1 2">
    <name type="scientific">Coemansia nantahalensis</name>
    <dbReference type="NCBI Taxonomy" id="2789366"/>
    <lineage>
        <taxon>Eukaryota</taxon>
        <taxon>Fungi</taxon>
        <taxon>Fungi incertae sedis</taxon>
        <taxon>Zoopagomycota</taxon>
        <taxon>Kickxellomycotina</taxon>
        <taxon>Kickxellomycetes</taxon>
        <taxon>Kickxellales</taxon>
        <taxon>Kickxellaceae</taxon>
        <taxon>Coemansia</taxon>
    </lineage>
</organism>
<protein>
    <submittedName>
        <fullName evidence="1">Uncharacterized protein</fullName>
    </submittedName>
</protein>